<dbReference type="Pfam" id="PF09722">
    <property type="entry name" value="Xre_MbcA_ParS_C"/>
    <property type="match status" value="1"/>
</dbReference>
<keyword evidence="4" id="KW-1185">Reference proteome</keyword>
<comment type="caution">
    <text evidence="3">The sequence shown here is derived from an EMBL/GenBank/DDBJ whole genome shotgun (WGS) entry which is preliminary data.</text>
</comment>
<dbReference type="InterPro" id="IPR011979">
    <property type="entry name" value="Antitox_Xre"/>
</dbReference>
<dbReference type="RefSeq" id="WP_188757946.1">
    <property type="nucleotide sequence ID" value="NZ_BMJB01000001.1"/>
</dbReference>
<reference evidence="3" key="1">
    <citation type="journal article" date="2014" name="Int. J. Syst. Evol. Microbiol.">
        <title>Complete genome sequence of Corynebacterium casei LMG S-19264T (=DSM 44701T), isolated from a smear-ripened cheese.</title>
        <authorList>
            <consortium name="US DOE Joint Genome Institute (JGI-PGF)"/>
            <person name="Walter F."/>
            <person name="Albersmeier A."/>
            <person name="Kalinowski J."/>
            <person name="Ruckert C."/>
        </authorList>
    </citation>
    <scope>NUCLEOTIDE SEQUENCE</scope>
    <source>
        <strain evidence="3">CGMCC 1.15447</strain>
    </source>
</reference>
<protein>
    <submittedName>
        <fullName evidence="3">TIGR02293 family toxin-antitoxin system antitoxin component</fullName>
    </submittedName>
</protein>
<gene>
    <name evidence="3" type="ORF">GCM10011507_07330</name>
</gene>
<feature type="domain" description="Antitoxin Xre-like helix-turn-helix" evidence="2">
    <location>
        <begin position="37"/>
        <end position="98"/>
    </location>
</feature>
<name>A0A916W1F6_9BACT</name>
<dbReference type="AlphaFoldDB" id="A0A916W1F6"/>
<accession>A0A916W1F6</accession>
<reference evidence="3" key="2">
    <citation type="submission" date="2020-09" db="EMBL/GenBank/DDBJ databases">
        <authorList>
            <person name="Sun Q."/>
            <person name="Zhou Y."/>
        </authorList>
    </citation>
    <scope>NUCLEOTIDE SEQUENCE</scope>
    <source>
        <strain evidence="3">CGMCC 1.15447</strain>
    </source>
</reference>
<feature type="domain" description="Antitoxin Xre/MbcA/ParS-like toxin-binding" evidence="1">
    <location>
        <begin position="105"/>
        <end position="153"/>
    </location>
</feature>
<dbReference type="Pfam" id="PF20432">
    <property type="entry name" value="Xre-like-HTH"/>
    <property type="match status" value="1"/>
</dbReference>
<dbReference type="InterPro" id="IPR046847">
    <property type="entry name" value="Xre-like_HTH"/>
</dbReference>
<organism evidence="3 4">
    <name type="scientific">Edaphobacter acidisoli</name>
    <dbReference type="NCBI Taxonomy" id="2040573"/>
    <lineage>
        <taxon>Bacteria</taxon>
        <taxon>Pseudomonadati</taxon>
        <taxon>Acidobacteriota</taxon>
        <taxon>Terriglobia</taxon>
        <taxon>Terriglobales</taxon>
        <taxon>Acidobacteriaceae</taxon>
        <taxon>Edaphobacter</taxon>
    </lineage>
</organism>
<dbReference type="NCBIfam" id="TIGR02293">
    <property type="entry name" value="TAS_TIGR02293"/>
    <property type="match status" value="1"/>
</dbReference>
<dbReference type="EMBL" id="BMJB01000001">
    <property type="protein sequence ID" value="GGA58495.1"/>
    <property type="molecule type" value="Genomic_DNA"/>
</dbReference>
<evidence type="ECO:0000259" key="1">
    <source>
        <dbReference type="Pfam" id="PF09722"/>
    </source>
</evidence>
<proteinExistence type="predicted"/>
<evidence type="ECO:0000313" key="3">
    <source>
        <dbReference type="EMBL" id="GGA58495.1"/>
    </source>
</evidence>
<evidence type="ECO:0000313" key="4">
    <source>
        <dbReference type="Proteomes" id="UP000648801"/>
    </source>
</evidence>
<sequence>MAPAAKAAHVLWPSEHVSPQSRRRGASLGLSSGDTVDLIRKIEGGFSFAALETLESASGLPLNMLASVIGIPERTLARRKSSGRLAPEESERLLRIANLYEKSVELLEGDRKAAATWLTSPKKALNHQSPLAYAKTEIGAREVEDLIGRLEHGVFS</sequence>
<dbReference type="InterPro" id="IPR024467">
    <property type="entry name" value="Xre/MbcA/ParS-like_toxin-bd"/>
</dbReference>
<dbReference type="GO" id="GO:0003677">
    <property type="term" value="F:DNA binding"/>
    <property type="evidence" value="ECO:0007669"/>
    <property type="project" value="InterPro"/>
</dbReference>
<dbReference type="Proteomes" id="UP000648801">
    <property type="component" value="Unassembled WGS sequence"/>
</dbReference>
<evidence type="ECO:0000259" key="2">
    <source>
        <dbReference type="Pfam" id="PF20432"/>
    </source>
</evidence>